<dbReference type="EMBL" id="JAGGKP010000016">
    <property type="protein sequence ID" value="MBP1938526.1"/>
    <property type="molecule type" value="Genomic_DNA"/>
</dbReference>
<dbReference type="InterPro" id="IPR003593">
    <property type="entry name" value="AAA+_ATPase"/>
</dbReference>
<dbReference type="Proteomes" id="UP001519273">
    <property type="component" value="Unassembled WGS sequence"/>
</dbReference>
<evidence type="ECO:0000313" key="3">
    <source>
        <dbReference type="Proteomes" id="UP001519273"/>
    </source>
</evidence>
<dbReference type="InterPro" id="IPR027417">
    <property type="entry name" value="P-loop_NTPase"/>
</dbReference>
<dbReference type="PANTHER" id="PTHR37291">
    <property type="entry name" value="5-METHYLCYTOSINE-SPECIFIC RESTRICTION ENZYME B"/>
    <property type="match status" value="1"/>
</dbReference>
<dbReference type="SUPFAM" id="SSF52540">
    <property type="entry name" value="P-loop containing nucleoside triphosphate hydrolases"/>
    <property type="match status" value="1"/>
</dbReference>
<dbReference type="Pfam" id="PF07728">
    <property type="entry name" value="AAA_5"/>
    <property type="match status" value="1"/>
</dbReference>
<reference evidence="2 3" key="1">
    <citation type="submission" date="2021-03" db="EMBL/GenBank/DDBJ databases">
        <title>Genomic Encyclopedia of Type Strains, Phase IV (KMG-IV): sequencing the most valuable type-strain genomes for metagenomic binning, comparative biology and taxonomic classification.</title>
        <authorList>
            <person name="Goeker M."/>
        </authorList>
    </citation>
    <scope>NUCLEOTIDE SEQUENCE [LARGE SCALE GENOMIC DNA]</scope>
    <source>
        <strain evidence="2 3">DSM 23491</strain>
    </source>
</reference>
<name>A0ABS4H7T6_9BACL</name>
<dbReference type="InterPro" id="IPR011704">
    <property type="entry name" value="ATPase_dyneun-rel_AAA"/>
</dbReference>
<dbReference type="CDD" id="cd00009">
    <property type="entry name" value="AAA"/>
    <property type="match status" value="1"/>
</dbReference>
<protein>
    <submittedName>
        <fullName evidence="2">DNA polymerase III delta prime subunit</fullName>
    </submittedName>
</protein>
<gene>
    <name evidence="2" type="ORF">J2Z20_003448</name>
</gene>
<evidence type="ECO:0000259" key="1">
    <source>
        <dbReference type="SMART" id="SM00382"/>
    </source>
</evidence>
<comment type="caution">
    <text evidence="2">The sequence shown here is derived from an EMBL/GenBank/DDBJ whole genome shotgun (WGS) entry which is preliminary data.</text>
</comment>
<keyword evidence="3" id="KW-1185">Reference proteome</keyword>
<proteinExistence type="predicted"/>
<evidence type="ECO:0000313" key="2">
    <source>
        <dbReference type="EMBL" id="MBP1938526.1"/>
    </source>
</evidence>
<dbReference type="PANTHER" id="PTHR37291:SF1">
    <property type="entry name" value="TYPE IV METHYL-DIRECTED RESTRICTION ENZYME ECOKMCRB SUBUNIT"/>
    <property type="match status" value="1"/>
</dbReference>
<dbReference type="RefSeq" id="WP_209853077.1">
    <property type="nucleotide sequence ID" value="NZ_CBCRVE010000009.1"/>
</dbReference>
<sequence length="654" mass="75159">MPSIITSDVQLPFDQYKWIFATLQAKEVLKSPRIWLRVLRTMNLYDGLEYGLTVADGQQFHADLEALGLTNDVGAPLTFVSGNPQRSFLRGYQTYWTNTCVIKPPALINNIISLTPLGKSLSTGKMNFEEYVKYIVKKFQLPNIITQYTNLQEWYDNNKQIKPFAIILEVLCELYTQAGFKYAYLTESETAVLVYPLSGSMTISEIANEIIMWRNNDPSFNINFLYYHAFSVDNEYRSIKEFLQVLSAGNLLISTQLMVQNFDINRNNKLISVQEETTCYFLNCFVELKWSQLGVDNNQINSIRELCEQAYTSGYYSFISTNSESQNKLDFVNYFNDQVQITSYPTIAQNFEPEIDNFIDILKQNKQIILSGPPGTGKTRTALQITEKLQQNNELAHREIVLFHQATSYEDFIEGIRPNIHSQQLNYTYKQGIFKTICERAKTNPGQYFAVIIDEINRGNISNIFGELIFLLEPSYRKPEYAVQLQYTNDLFYVPDNVLIIGTMNSSDKSAIDLDLALRRRFNIIHLPPNSNALNDRLTTEHVTITSNDGTPINLGDVLDKLNNFIFDNNGLGKDFGIGHAFFMPISGVQYNLPFLMRTWNYKVIPLLNEFIQLSPSFRSILNDHGFNIHNGVVEHFSNEDVMLEMMKQLNQLV</sequence>
<organism evidence="2 3">
    <name type="scientific">Paenibacillus sediminis</name>
    <dbReference type="NCBI Taxonomy" id="664909"/>
    <lineage>
        <taxon>Bacteria</taxon>
        <taxon>Bacillati</taxon>
        <taxon>Bacillota</taxon>
        <taxon>Bacilli</taxon>
        <taxon>Bacillales</taxon>
        <taxon>Paenibacillaceae</taxon>
        <taxon>Paenibacillus</taxon>
    </lineage>
</organism>
<feature type="domain" description="AAA+ ATPase" evidence="1">
    <location>
        <begin position="364"/>
        <end position="530"/>
    </location>
</feature>
<dbReference type="Gene3D" id="3.40.50.300">
    <property type="entry name" value="P-loop containing nucleotide triphosphate hydrolases"/>
    <property type="match status" value="1"/>
</dbReference>
<accession>A0ABS4H7T6</accession>
<dbReference type="InterPro" id="IPR052934">
    <property type="entry name" value="Methyl-DNA_Rec/Restrict_Enz"/>
</dbReference>
<dbReference type="SMART" id="SM00382">
    <property type="entry name" value="AAA"/>
    <property type="match status" value="1"/>
</dbReference>